<comment type="caution">
    <text evidence="1">The sequence shown here is derived from an EMBL/GenBank/DDBJ whole genome shotgun (WGS) entry which is preliminary data.</text>
</comment>
<dbReference type="EMBL" id="JAPDOG010000067">
    <property type="protein sequence ID" value="MCW3784763.1"/>
    <property type="molecule type" value="Genomic_DNA"/>
</dbReference>
<dbReference type="Proteomes" id="UP001207582">
    <property type="component" value="Unassembled WGS sequence"/>
</dbReference>
<proteinExistence type="predicted"/>
<evidence type="ECO:0000313" key="2">
    <source>
        <dbReference type="Proteomes" id="UP001207582"/>
    </source>
</evidence>
<accession>A0ABT3JAN1</accession>
<gene>
    <name evidence="1" type="ORF">OM960_24955</name>
</gene>
<keyword evidence="2" id="KW-1185">Reference proteome</keyword>
<name>A0ABT3JAN1_9RHOB</name>
<evidence type="ECO:0000313" key="1">
    <source>
        <dbReference type="EMBL" id="MCW3784763.1"/>
    </source>
</evidence>
<dbReference type="RefSeq" id="WP_264773899.1">
    <property type="nucleotide sequence ID" value="NZ_JAPDOG010000067.1"/>
</dbReference>
<protein>
    <submittedName>
        <fullName evidence="1">Uncharacterized protein</fullName>
    </submittedName>
</protein>
<reference evidence="1 2" key="1">
    <citation type="submission" date="2022-10" db="EMBL/GenBank/DDBJ databases">
        <title>Defluviimonas sp. CAU 1641 isolated from mud.</title>
        <authorList>
            <person name="Kim W."/>
        </authorList>
    </citation>
    <scope>NUCLEOTIDE SEQUENCE [LARGE SCALE GENOMIC DNA]</scope>
    <source>
        <strain evidence="1 2">CAU 1641</strain>
    </source>
</reference>
<organism evidence="1 2">
    <name type="scientific">Defluviimonas salinarum</name>
    <dbReference type="NCBI Taxonomy" id="2992147"/>
    <lineage>
        <taxon>Bacteria</taxon>
        <taxon>Pseudomonadati</taxon>
        <taxon>Pseudomonadota</taxon>
        <taxon>Alphaproteobacteria</taxon>
        <taxon>Rhodobacterales</taxon>
        <taxon>Paracoccaceae</taxon>
        <taxon>Albidovulum</taxon>
    </lineage>
</organism>
<sequence length="100" mass="10889">MKYLELPQLNMTVSRVKFGQSYQFTRRAIFFILKCGTPRARWRQSGVVAGVVALIRERTEIALTGPTLGNGFDLGGAECIEPVHDGDADLDFGGLTVGVS</sequence>